<dbReference type="PANTHER" id="PTHR39597:SF1">
    <property type="entry name" value="UBA DOMAIN-CONTAINING PROTEIN RUP1"/>
    <property type="match status" value="1"/>
</dbReference>
<proteinExistence type="predicted"/>
<dbReference type="EMBL" id="JAQQWN010000009">
    <property type="protein sequence ID" value="KAK8066315.1"/>
    <property type="molecule type" value="Genomic_DNA"/>
</dbReference>
<comment type="caution">
    <text evidence="4">The sequence shown here is derived from an EMBL/GenBank/DDBJ whole genome shotgun (WGS) entry which is preliminary data.</text>
</comment>
<reference evidence="4 5" key="1">
    <citation type="submission" date="2023-01" db="EMBL/GenBank/DDBJ databases">
        <title>Analysis of 21 Apiospora genomes using comparative genomics revels a genus with tremendous synthesis potential of carbohydrate active enzymes and secondary metabolites.</title>
        <authorList>
            <person name="Sorensen T."/>
        </authorList>
    </citation>
    <scope>NUCLEOTIDE SEQUENCE [LARGE SCALE GENOMIC DNA]</scope>
    <source>
        <strain evidence="4 5">CBS 114990</strain>
    </source>
</reference>
<feature type="compositionally biased region" description="Acidic residues" evidence="2">
    <location>
        <begin position="351"/>
        <end position="364"/>
    </location>
</feature>
<keyword evidence="5" id="KW-1185">Reference proteome</keyword>
<evidence type="ECO:0000259" key="3">
    <source>
        <dbReference type="PROSITE" id="PS50030"/>
    </source>
</evidence>
<sequence>MSVADADIDTICSIVGVSRDVAIRSLQANHNNVERAINELLDDPASAAKKYSNAWDDTAFSAGRDGDDTQNPGTIPAFNIQGPDEVSNYQNSTGPTRPPSRTANRSPLGRLVDLTASEAACKADSAYVPGAPTTAADEDADLRRALAESAAQSGVPQEVGVVDSDPNVKYFGPANRPDYQQDQWALVPTKADGNTTTADPPPSARKRIRGAPAFLRSLNDHRLGALISIYHSIPLARNVLLSYAAGSAVKDYGSHMDWWKGQPIMGPPQDEEADASSDGVFPSFVDELQRLLAFLDNTDRSYGSADVIARTYDIDPTNGGWAPPDIDHNFFEALRNVGGTLHLPQNKAEEGSEEPSEEPNDEEESARFMLLDIGSNDGNFAWGEVDSLYDALDRLFWHHALAPEPWDPEESKTATLVQPSAVLTIRFNGEGLQRTCDIPAVLYVDRYTEERKNMAVELQIHMNQLRQTGLKATETWKKSILECHHGEKDQAHKWLDRSHGRRDCCQKIIKTCEDLVQRLRQDAQWRQIRERVGQANTPTMEDLFALQNTSVYSFTEEESGKYAALQDKIRLAREQLECIETQMSEMEMRHKQCLEALSSASKILTCREERKLMPSSNLTTFTSPTPNAISPSSGIRLITYLCAKEDGDLMQFEDQLQTKLDGQWWKVGYAAKDAHPITVERTTIGDVLVAAGSESKNPILVYASEAAYEEDPMPLSQALRMFVQVDNRSFQQELSEEQNHEAAPAPNVPTLDPWQGIDFASSTKRKHSRSSSLATLGSTGRNSDREMLMYNEDTFEEPTTSHQEFASPAPQSNKLGG</sequence>
<feature type="region of interest" description="Disordered" evidence="2">
    <location>
        <begin position="731"/>
        <end position="817"/>
    </location>
</feature>
<feature type="region of interest" description="Disordered" evidence="2">
    <location>
        <begin position="343"/>
        <end position="364"/>
    </location>
</feature>
<feature type="compositionally biased region" description="Polar residues" evidence="2">
    <location>
        <begin position="797"/>
        <end position="817"/>
    </location>
</feature>
<dbReference type="RefSeq" id="XP_066663068.1">
    <property type="nucleotide sequence ID" value="XM_066817376.1"/>
</dbReference>
<evidence type="ECO:0000256" key="2">
    <source>
        <dbReference type="SAM" id="MobiDB-lite"/>
    </source>
</evidence>
<name>A0ABR1V548_9PEZI</name>
<dbReference type="SMART" id="SM00165">
    <property type="entry name" value="UBA"/>
    <property type="match status" value="1"/>
</dbReference>
<gene>
    <name evidence="4" type="ORF">PG997_013062</name>
</gene>
<dbReference type="InterPro" id="IPR055335">
    <property type="entry name" value="Ucp6/RUP1"/>
</dbReference>
<feature type="compositionally biased region" description="Polar residues" evidence="2">
    <location>
        <begin position="87"/>
        <end position="105"/>
    </location>
</feature>
<dbReference type="InterPro" id="IPR009060">
    <property type="entry name" value="UBA-like_sf"/>
</dbReference>
<accession>A0ABR1V548</accession>
<evidence type="ECO:0000313" key="5">
    <source>
        <dbReference type="Proteomes" id="UP001433268"/>
    </source>
</evidence>
<dbReference type="PROSITE" id="PS50030">
    <property type="entry name" value="UBA"/>
    <property type="match status" value="1"/>
</dbReference>
<dbReference type="PANTHER" id="PTHR39597">
    <property type="entry name" value="UBA DOMAIN-CONTAINING PROTEIN RUP1"/>
    <property type="match status" value="1"/>
</dbReference>
<dbReference type="InterPro" id="IPR015940">
    <property type="entry name" value="UBA"/>
</dbReference>
<feature type="coiled-coil region" evidence="1">
    <location>
        <begin position="562"/>
        <end position="589"/>
    </location>
</feature>
<feature type="domain" description="UBA" evidence="3">
    <location>
        <begin position="15"/>
        <end position="43"/>
    </location>
</feature>
<dbReference type="Pfam" id="PF14555">
    <property type="entry name" value="UBA_4"/>
    <property type="match status" value="1"/>
</dbReference>
<feature type="region of interest" description="Disordered" evidence="2">
    <location>
        <begin position="59"/>
        <end position="107"/>
    </location>
</feature>
<dbReference type="Proteomes" id="UP001433268">
    <property type="component" value="Unassembled WGS sequence"/>
</dbReference>
<organism evidence="4 5">
    <name type="scientific">Apiospora hydei</name>
    <dbReference type="NCBI Taxonomy" id="1337664"/>
    <lineage>
        <taxon>Eukaryota</taxon>
        <taxon>Fungi</taxon>
        <taxon>Dikarya</taxon>
        <taxon>Ascomycota</taxon>
        <taxon>Pezizomycotina</taxon>
        <taxon>Sordariomycetes</taxon>
        <taxon>Xylariomycetidae</taxon>
        <taxon>Amphisphaeriales</taxon>
        <taxon>Apiosporaceae</taxon>
        <taxon>Apiospora</taxon>
    </lineage>
</organism>
<dbReference type="SUPFAM" id="SSF46934">
    <property type="entry name" value="UBA-like"/>
    <property type="match status" value="1"/>
</dbReference>
<evidence type="ECO:0000313" key="4">
    <source>
        <dbReference type="EMBL" id="KAK8066315.1"/>
    </source>
</evidence>
<dbReference type="GeneID" id="92050436"/>
<keyword evidence="1" id="KW-0175">Coiled coil</keyword>
<evidence type="ECO:0000256" key="1">
    <source>
        <dbReference type="SAM" id="Coils"/>
    </source>
</evidence>
<protein>
    <recommendedName>
        <fullName evidence="3">UBA domain-containing protein</fullName>
    </recommendedName>
</protein>